<evidence type="ECO:0000256" key="1">
    <source>
        <dbReference type="SAM" id="MobiDB-lite"/>
    </source>
</evidence>
<evidence type="ECO:0000313" key="2">
    <source>
        <dbReference type="EMBL" id="OZC12027.1"/>
    </source>
</evidence>
<dbReference type="EMBL" id="KZ269979">
    <property type="protein sequence ID" value="OZC12027.1"/>
    <property type="molecule type" value="Genomic_DNA"/>
</dbReference>
<keyword evidence="3" id="KW-1185">Reference proteome</keyword>
<evidence type="ECO:0000313" key="3">
    <source>
        <dbReference type="Proteomes" id="UP000242913"/>
    </source>
</evidence>
<name>A0A238C3J7_9BILA</name>
<sequence length="121" mass="14060">MPICNELSKLDLLARRAEGIDLFHSYIKILKRKEEDDGPSASSRTSINHPSSDDRFPSSPALSHTCEHIKHRERMHLSIKTNQIIFSSKIVYQHTANHKQSLFYIFCETYNKQNYSLLENP</sequence>
<accession>A0A238C3J7</accession>
<proteinExistence type="predicted"/>
<feature type="region of interest" description="Disordered" evidence="1">
    <location>
        <begin position="33"/>
        <end position="63"/>
    </location>
</feature>
<protein>
    <submittedName>
        <fullName evidence="2">Uncharacterized protein</fullName>
    </submittedName>
</protein>
<gene>
    <name evidence="2" type="ORF">X798_01208</name>
</gene>
<organism evidence="2 3">
    <name type="scientific">Onchocerca flexuosa</name>
    <dbReference type="NCBI Taxonomy" id="387005"/>
    <lineage>
        <taxon>Eukaryota</taxon>
        <taxon>Metazoa</taxon>
        <taxon>Ecdysozoa</taxon>
        <taxon>Nematoda</taxon>
        <taxon>Chromadorea</taxon>
        <taxon>Rhabditida</taxon>
        <taxon>Spirurina</taxon>
        <taxon>Spiruromorpha</taxon>
        <taxon>Filarioidea</taxon>
        <taxon>Onchocercidae</taxon>
        <taxon>Onchocerca</taxon>
    </lineage>
</organism>
<feature type="compositionally biased region" description="Polar residues" evidence="1">
    <location>
        <begin position="40"/>
        <end position="50"/>
    </location>
</feature>
<dbReference type="AlphaFoldDB" id="A0A238C3J7"/>
<reference evidence="2 3" key="1">
    <citation type="submission" date="2015-12" db="EMBL/GenBank/DDBJ databases">
        <title>Draft genome of the nematode, Onchocerca flexuosa.</title>
        <authorList>
            <person name="Mitreva M."/>
        </authorList>
    </citation>
    <scope>NUCLEOTIDE SEQUENCE [LARGE SCALE GENOMIC DNA]</scope>
    <source>
        <strain evidence="2">Red Deer</strain>
    </source>
</reference>
<dbReference type="Proteomes" id="UP000242913">
    <property type="component" value="Unassembled WGS sequence"/>
</dbReference>